<keyword evidence="1" id="KW-0805">Transcription regulation</keyword>
<dbReference type="InterPro" id="IPR036388">
    <property type="entry name" value="WH-like_DNA-bd_sf"/>
</dbReference>
<keyword evidence="2" id="KW-0238">DNA-binding</keyword>
<dbReference type="InterPro" id="IPR036390">
    <property type="entry name" value="WH_DNA-bd_sf"/>
</dbReference>
<evidence type="ECO:0000259" key="4">
    <source>
        <dbReference type="PROSITE" id="PS50949"/>
    </source>
</evidence>
<dbReference type="Proteomes" id="UP001597326">
    <property type="component" value="Unassembled WGS sequence"/>
</dbReference>
<dbReference type="SMART" id="SM00866">
    <property type="entry name" value="UTRA"/>
    <property type="match status" value="1"/>
</dbReference>
<sequence>MPTTPPAALEIDRGSAMPFYHQLKHILLVRMEAEGLAGGDRFWSDHELCARYGLSRSVVRQALSELESEGVVERTRGKGTFVVPRKTEHGLARTAGGLFDVAAARGLRLTSRVLRQEVVPASDVVGANLAVDPGEPVVVIERVRSLEGEPCVRTSTWLPLRRVPGLEAVDLTDDSLYRVLREQYGIAFGGASRSVEAAAASSETASLLGLSQGAPILLLRSTQRDAEGEPIETYVAHHRGDRSRFDLEIGAAVESATVQIS</sequence>
<dbReference type="SUPFAM" id="SSF64288">
    <property type="entry name" value="Chorismate lyase-like"/>
    <property type="match status" value="1"/>
</dbReference>
<dbReference type="PANTHER" id="PTHR44846:SF1">
    <property type="entry name" value="MANNOSYL-D-GLYCERATE TRANSPORT_METABOLISM SYSTEM REPRESSOR MNGR-RELATED"/>
    <property type="match status" value="1"/>
</dbReference>
<dbReference type="InterPro" id="IPR050679">
    <property type="entry name" value="Bact_HTH_transcr_reg"/>
</dbReference>
<gene>
    <name evidence="5" type="ORF">ACFSCS_10305</name>
</gene>
<accession>A0ABW4RY33</accession>
<dbReference type="InterPro" id="IPR011663">
    <property type="entry name" value="UTRA"/>
</dbReference>
<evidence type="ECO:0000256" key="1">
    <source>
        <dbReference type="ARBA" id="ARBA00023015"/>
    </source>
</evidence>
<keyword evidence="3" id="KW-0804">Transcription</keyword>
<dbReference type="EMBL" id="JBHUFZ010000023">
    <property type="protein sequence ID" value="MFD1890565.1"/>
    <property type="molecule type" value="Genomic_DNA"/>
</dbReference>
<dbReference type="PANTHER" id="PTHR44846">
    <property type="entry name" value="MANNOSYL-D-GLYCERATE TRANSPORT/METABOLISM SYSTEM REPRESSOR MNGR-RELATED"/>
    <property type="match status" value="1"/>
</dbReference>
<comment type="caution">
    <text evidence="5">The sequence shown here is derived from an EMBL/GenBank/DDBJ whole genome shotgun (WGS) entry which is preliminary data.</text>
</comment>
<evidence type="ECO:0000313" key="6">
    <source>
        <dbReference type="Proteomes" id="UP001597326"/>
    </source>
</evidence>
<evidence type="ECO:0000256" key="3">
    <source>
        <dbReference type="ARBA" id="ARBA00023163"/>
    </source>
</evidence>
<feature type="domain" description="HTH gntR-type" evidence="4">
    <location>
        <begin position="17"/>
        <end position="85"/>
    </location>
</feature>
<dbReference type="Gene3D" id="3.40.1410.10">
    <property type="entry name" value="Chorismate lyase-like"/>
    <property type="match status" value="1"/>
</dbReference>
<protein>
    <submittedName>
        <fullName evidence="5">GntR family transcriptional regulator</fullName>
    </submittedName>
</protein>
<dbReference type="CDD" id="cd07377">
    <property type="entry name" value="WHTH_GntR"/>
    <property type="match status" value="1"/>
</dbReference>
<dbReference type="Pfam" id="PF00392">
    <property type="entry name" value="GntR"/>
    <property type="match status" value="1"/>
</dbReference>
<dbReference type="SMART" id="SM00345">
    <property type="entry name" value="HTH_GNTR"/>
    <property type="match status" value="1"/>
</dbReference>
<organism evidence="5 6">
    <name type="scientific">Luteococcus peritonei</name>
    <dbReference type="NCBI Taxonomy" id="88874"/>
    <lineage>
        <taxon>Bacteria</taxon>
        <taxon>Bacillati</taxon>
        <taxon>Actinomycetota</taxon>
        <taxon>Actinomycetes</taxon>
        <taxon>Propionibacteriales</taxon>
        <taxon>Propionibacteriaceae</taxon>
        <taxon>Luteococcus</taxon>
    </lineage>
</organism>
<dbReference type="InterPro" id="IPR000524">
    <property type="entry name" value="Tscrpt_reg_HTH_GntR"/>
</dbReference>
<dbReference type="Gene3D" id="1.10.10.10">
    <property type="entry name" value="Winged helix-like DNA-binding domain superfamily/Winged helix DNA-binding domain"/>
    <property type="match status" value="1"/>
</dbReference>
<evidence type="ECO:0000256" key="2">
    <source>
        <dbReference type="ARBA" id="ARBA00023125"/>
    </source>
</evidence>
<keyword evidence="6" id="KW-1185">Reference proteome</keyword>
<evidence type="ECO:0000313" key="5">
    <source>
        <dbReference type="EMBL" id="MFD1890565.1"/>
    </source>
</evidence>
<dbReference type="PROSITE" id="PS50949">
    <property type="entry name" value="HTH_GNTR"/>
    <property type="match status" value="1"/>
</dbReference>
<proteinExistence type="predicted"/>
<name>A0ABW4RY33_9ACTN</name>
<dbReference type="PRINTS" id="PR00035">
    <property type="entry name" value="HTHGNTR"/>
</dbReference>
<dbReference type="RefSeq" id="WP_343873741.1">
    <property type="nucleotide sequence ID" value="NZ_BAAAIX010000020.1"/>
</dbReference>
<dbReference type="InterPro" id="IPR028978">
    <property type="entry name" value="Chorismate_lyase_/UTRA_dom_sf"/>
</dbReference>
<reference evidence="6" key="1">
    <citation type="journal article" date="2019" name="Int. J. Syst. Evol. Microbiol.">
        <title>The Global Catalogue of Microorganisms (GCM) 10K type strain sequencing project: providing services to taxonomists for standard genome sequencing and annotation.</title>
        <authorList>
            <consortium name="The Broad Institute Genomics Platform"/>
            <consortium name="The Broad Institute Genome Sequencing Center for Infectious Disease"/>
            <person name="Wu L."/>
            <person name="Ma J."/>
        </authorList>
    </citation>
    <scope>NUCLEOTIDE SEQUENCE [LARGE SCALE GENOMIC DNA]</scope>
    <source>
        <strain evidence="6">CAIM 431</strain>
    </source>
</reference>
<dbReference type="Pfam" id="PF07702">
    <property type="entry name" value="UTRA"/>
    <property type="match status" value="1"/>
</dbReference>
<dbReference type="SUPFAM" id="SSF46785">
    <property type="entry name" value="Winged helix' DNA-binding domain"/>
    <property type="match status" value="1"/>
</dbReference>